<feature type="compositionally biased region" description="Basic and acidic residues" evidence="8">
    <location>
        <begin position="1"/>
        <end position="33"/>
    </location>
</feature>
<reference evidence="11" key="2">
    <citation type="submission" date="2020-02" db="EMBL/GenBank/DDBJ databases">
        <authorList>
            <person name="Gilchrist C.L.M."/>
            <person name="Chooi Y.-H."/>
        </authorList>
    </citation>
    <scope>NUCLEOTIDE SEQUENCE</scope>
    <source>
        <strain evidence="11">MST-FP2251</strain>
    </source>
</reference>
<dbReference type="CDD" id="cd12148">
    <property type="entry name" value="fungal_TF_MHR"/>
    <property type="match status" value="1"/>
</dbReference>
<evidence type="ECO:0008006" key="13">
    <source>
        <dbReference type="Google" id="ProtNLM"/>
    </source>
</evidence>
<dbReference type="InterPro" id="IPR036236">
    <property type="entry name" value="Znf_C2H2_sf"/>
</dbReference>
<protein>
    <recommendedName>
        <fullName evidence="13">C2H2 type zinc finger domain protein</fullName>
    </recommendedName>
</protein>
<evidence type="ECO:0000256" key="6">
    <source>
        <dbReference type="ARBA" id="ARBA00023242"/>
    </source>
</evidence>
<dbReference type="CDD" id="cd00067">
    <property type="entry name" value="GAL4"/>
    <property type="match status" value="1"/>
</dbReference>
<keyword evidence="7" id="KW-0863">Zinc-finger</keyword>
<dbReference type="SUPFAM" id="SSF57701">
    <property type="entry name" value="Zn2/Cys6 DNA-binding domain"/>
    <property type="match status" value="1"/>
</dbReference>
<dbReference type="GO" id="GO:0000981">
    <property type="term" value="F:DNA-binding transcription factor activity, RNA polymerase II-specific"/>
    <property type="evidence" value="ECO:0007669"/>
    <property type="project" value="InterPro"/>
</dbReference>
<name>A0AAD4CXL6_ASPNN</name>
<evidence type="ECO:0000259" key="10">
    <source>
        <dbReference type="PROSITE" id="PS50157"/>
    </source>
</evidence>
<dbReference type="SMART" id="SM00066">
    <property type="entry name" value="GAL4"/>
    <property type="match status" value="1"/>
</dbReference>
<keyword evidence="12" id="KW-1185">Reference proteome</keyword>
<gene>
    <name evidence="11" type="ORF">FE257_006488</name>
</gene>
<dbReference type="FunFam" id="3.30.160.60:FF:001719">
    <property type="entry name" value="C2H2 type zinc finger domain protein"/>
    <property type="match status" value="1"/>
</dbReference>
<evidence type="ECO:0000256" key="2">
    <source>
        <dbReference type="ARBA" id="ARBA00022833"/>
    </source>
</evidence>
<dbReference type="FunFam" id="3.30.160.60:FF:001281">
    <property type="entry name" value="C2H2 transcription factor, putative"/>
    <property type="match status" value="1"/>
</dbReference>
<dbReference type="Pfam" id="PF00096">
    <property type="entry name" value="zf-C2H2"/>
    <property type="match status" value="1"/>
</dbReference>
<accession>A0AAD4CXL6</accession>
<dbReference type="Pfam" id="PF04082">
    <property type="entry name" value="Fungal_trans"/>
    <property type="match status" value="1"/>
</dbReference>
<evidence type="ECO:0000256" key="4">
    <source>
        <dbReference type="ARBA" id="ARBA00023125"/>
    </source>
</evidence>
<dbReference type="Gene3D" id="3.30.160.60">
    <property type="entry name" value="Classic Zinc Finger"/>
    <property type="match status" value="2"/>
</dbReference>
<feature type="domain" description="C2H2-type" evidence="10">
    <location>
        <begin position="71"/>
        <end position="93"/>
    </location>
</feature>
<dbReference type="Gene3D" id="4.10.240.10">
    <property type="entry name" value="Zn(2)-C6 fungal-type DNA-binding domain"/>
    <property type="match status" value="1"/>
</dbReference>
<keyword evidence="2" id="KW-0862">Zinc</keyword>
<evidence type="ECO:0000256" key="5">
    <source>
        <dbReference type="ARBA" id="ARBA00023163"/>
    </source>
</evidence>
<feature type="region of interest" description="Disordered" evidence="8">
    <location>
        <begin position="389"/>
        <end position="431"/>
    </location>
</feature>
<dbReference type="Proteomes" id="UP001194746">
    <property type="component" value="Unassembled WGS sequence"/>
</dbReference>
<sequence>MSPEKSDAGQEAANLHDTDGVTKSDSNGEDRGSHPISTTTGQTTCSVCQSTFRRPEHLKRHFRSHTKEKPFECTQCGRHFSRTDTLHRHELSHHTLASDGGKDRTHRITVKTFRACFKCAVARVRCSGGTPCTRCDARSLECQYPTERRSKAKGRKDTPHSSSLAKDGVSHKKVSGHDQSSDTGDSLTQLGEQLSMQAPGYQIGQFQVQLPGLRPSNPSSNISSDHDSHQKSSIPPIGPSTTQHNPESHRTSETVPFQIYDEIEPQQSYPRIPTSDVRGTYSATTPGPGMNDHMRRSYPELANRNMNAQMTQEDNQQAQLIFDQPFIDQSGLSKINWIPNDLLLDTTKDSPVILGLQSQDFQTGTPVNALGPNIVPPHVISRTFPETISQTPPANTSLATDIDNPNFSVGNTAPSLKSQPGASSAPKRSGDFVNQFDVQSSKYPRTQDLGRKSSADFVDALLQMHKEDTDPHFSFLIHGETTENLAPENKTTPEFQIDNTTYDNIYQAFHRLCCTNNSFYQKFDSTNFPTAKHLSSFISLYFDCFQAGYPILHRPTFDPNRCHWLLVLAVSAIGCQYATKDYGHFVQAFHEFARRSISVELEKYRLDRVPLWLVQAFTLNCIGLLHGGSERGGIAALNNFDDGQASLPSHEDLWQANSAADWRELFDKSPEKENPSLYDAVLTMYIEKSLIPGVGEFSQTLLIHALYHRMWEVGDYFRRPLSFWNPTAKKQARNSAIPSGSVWLPGIPSYSKWRNSACDCLDILHWTANCVISRTGGLGHPTVLHLHEARIILLTPYREIRTLATLLATKQAHWTERQQTMEWHYILRWIKHDQYKARLAVVHSGTTLWHVRRYAANTFHETVAVFLATLTLWAYGLCHGQVFQDIEPEHHRSIERRSIHLDGPFNDELYQTFVREGEVMRAVVTDVGDICGPHGPEEVLQFGCAILHKLSSWGISKRLIAVLTQLYEVSSRH</sequence>
<feature type="region of interest" description="Disordered" evidence="8">
    <location>
        <begin position="1"/>
        <end position="42"/>
    </location>
</feature>
<dbReference type="PROSITE" id="PS50048">
    <property type="entry name" value="ZN2_CY6_FUNGAL_2"/>
    <property type="match status" value="1"/>
</dbReference>
<dbReference type="EMBL" id="VCAU01000003">
    <property type="protein sequence ID" value="KAF9894600.1"/>
    <property type="molecule type" value="Genomic_DNA"/>
</dbReference>
<feature type="domain" description="Zn(2)-C6 fungal-type" evidence="9">
    <location>
        <begin position="115"/>
        <end position="144"/>
    </location>
</feature>
<dbReference type="AlphaFoldDB" id="A0AAD4CXL6"/>
<evidence type="ECO:0000313" key="12">
    <source>
        <dbReference type="Proteomes" id="UP001194746"/>
    </source>
</evidence>
<dbReference type="SMART" id="SM00355">
    <property type="entry name" value="ZnF_C2H2"/>
    <property type="match status" value="2"/>
</dbReference>
<keyword evidence="4" id="KW-0238">DNA-binding</keyword>
<dbReference type="GO" id="GO:0003677">
    <property type="term" value="F:DNA binding"/>
    <property type="evidence" value="ECO:0007669"/>
    <property type="project" value="UniProtKB-KW"/>
</dbReference>
<dbReference type="InterPro" id="IPR036864">
    <property type="entry name" value="Zn2-C6_fun-type_DNA-bd_sf"/>
</dbReference>
<reference evidence="11" key="1">
    <citation type="journal article" date="2019" name="Beilstein J. Org. Chem.">
        <title>Nanangenines: drimane sesquiterpenoids as the dominant metabolite cohort of a novel Australian fungus, Aspergillus nanangensis.</title>
        <authorList>
            <person name="Lacey H.J."/>
            <person name="Gilchrist C.L.M."/>
            <person name="Crombie A."/>
            <person name="Kalaitzis J.A."/>
            <person name="Vuong D."/>
            <person name="Rutledge P.J."/>
            <person name="Turner P."/>
            <person name="Pitt J.I."/>
            <person name="Lacey E."/>
            <person name="Chooi Y.H."/>
            <person name="Piggott A.M."/>
        </authorList>
    </citation>
    <scope>NUCLEOTIDE SEQUENCE</scope>
    <source>
        <strain evidence="11">MST-FP2251</strain>
    </source>
</reference>
<keyword evidence="3" id="KW-0805">Transcription regulation</keyword>
<dbReference type="SUPFAM" id="SSF57667">
    <property type="entry name" value="beta-beta-alpha zinc fingers"/>
    <property type="match status" value="1"/>
</dbReference>
<dbReference type="PROSITE" id="PS50157">
    <property type="entry name" value="ZINC_FINGER_C2H2_2"/>
    <property type="match status" value="2"/>
</dbReference>
<organism evidence="11 12">
    <name type="scientific">Aspergillus nanangensis</name>
    <dbReference type="NCBI Taxonomy" id="2582783"/>
    <lineage>
        <taxon>Eukaryota</taxon>
        <taxon>Fungi</taxon>
        <taxon>Dikarya</taxon>
        <taxon>Ascomycota</taxon>
        <taxon>Pezizomycotina</taxon>
        <taxon>Eurotiomycetes</taxon>
        <taxon>Eurotiomycetidae</taxon>
        <taxon>Eurotiales</taxon>
        <taxon>Aspergillaceae</taxon>
        <taxon>Aspergillus</taxon>
        <taxon>Aspergillus subgen. Circumdati</taxon>
    </lineage>
</organism>
<dbReference type="PROSITE" id="PS00028">
    <property type="entry name" value="ZINC_FINGER_C2H2_1"/>
    <property type="match status" value="1"/>
</dbReference>
<dbReference type="PANTHER" id="PTHR47660">
    <property type="entry name" value="TRANSCRIPTION FACTOR WITH C2H2 AND ZN(2)-CYS(6) DNA BINDING DOMAIN (EUROFUNG)-RELATED-RELATED"/>
    <property type="match status" value="1"/>
</dbReference>
<dbReference type="GO" id="GO:0009893">
    <property type="term" value="P:positive regulation of metabolic process"/>
    <property type="evidence" value="ECO:0007669"/>
    <property type="project" value="UniProtKB-ARBA"/>
</dbReference>
<dbReference type="GO" id="GO:0006351">
    <property type="term" value="P:DNA-templated transcription"/>
    <property type="evidence" value="ECO:0007669"/>
    <property type="project" value="InterPro"/>
</dbReference>
<evidence type="ECO:0000256" key="8">
    <source>
        <dbReference type="SAM" id="MobiDB-lite"/>
    </source>
</evidence>
<feature type="region of interest" description="Disordered" evidence="8">
    <location>
        <begin position="269"/>
        <end position="293"/>
    </location>
</feature>
<dbReference type="PANTHER" id="PTHR47660:SF7">
    <property type="entry name" value="TRANSCRIPTION FACTOR WITH C2H2 AND ZN(2)-CYS(6) DNA BINDING DOMAIN (EUROFUNG)"/>
    <property type="match status" value="1"/>
</dbReference>
<dbReference type="PROSITE" id="PS00463">
    <property type="entry name" value="ZN2_CY6_FUNGAL_1"/>
    <property type="match status" value="1"/>
</dbReference>
<feature type="compositionally biased region" description="Polar residues" evidence="8">
    <location>
        <begin position="389"/>
        <end position="422"/>
    </location>
</feature>
<dbReference type="GO" id="GO:0008270">
    <property type="term" value="F:zinc ion binding"/>
    <property type="evidence" value="ECO:0007669"/>
    <property type="project" value="UniProtKB-KW"/>
</dbReference>
<dbReference type="InterPro" id="IPR001138">
    <property type="entry name" value="Zn2Cys6_DnaBD"/>
</dbReference>
<dbReference type="InterPro" id="IPR007219">
    <property type="entry name" value="XnlR_reg_dom"/>
</dbReference>
<feature type="domain" description="C2H2-type" evidence="10">
    <location>
        <begin position="43"/>
        <end position="70"/>
    </location>
</feature>
<proteinExistence type="predicted"/>
<evidence type="ECO:0000259" key="9">
    <source>
        <dbReference type="PROSITE" id="PS50048"/>
    </source>
</evidence>
<keyword evidence="5" id="KW-0804">Transcription</keyword>
<feature type="region of interest" description="Disordered" evidence="8">
    <location>
        <begin position="147"/>
        <end position="187"/>
    </location>
</feature>
<feature type="region of interest" description="Disordered" evidence="8">
    <location>
        <begin position="210"/>
        <end position="252"/>
    </location>
</feature>
<keyword evidence="1" id="KW-0479">Metal-binding</keyword>
<evidence type="ECO:0000256" key="3">
    <source>
        <dbReference type="ARBA" id="ARBA00023015"/>
    </source>
</evidence>
<evidence type="ECO:0000313" key="11">
    <source>
        <dbReference type="EMBL" id="KAF9894600.1"/>
    </source>
</evidence>
<dbReference type="Pfam" id="PF00172">
    <property type="entry name" value="Zn_clus"/>
    <property type="match status" value="1"/>
</dbReference>
<evidence type="ECO:0000256" key="1">
    <source>
        <dbReference type="ARBA" id="ARBA00022723"/>
    </source>
</evidence>
<evidence type="ECO:0000256" key="7">
    <source>
        <dbReference type="PROSITE-ProRule" id="PRU00042"/>
    </source>
</evidence>
<comment type="caution">
    <text evidence="11">The sequence shown here is derived from an EMBL/GenBank/DDBJ whole genome shotgun (WGS) entry which is preliminary data.</text>
</comment>
<keyword evidence="6" id="KW-0539">Nucleus</keyword>
<dbReference type="InterPro" id="IPR013087">
    <property type="entry name" value="Znf_C2H2_type"/>
</dbReference>